<dbReference type="PROSITE" id="PS51257">
    <property type="entry name" value="PROKAR_LIPOPROTEIN"/>
    <property type="match status" value="1"/>
</dbReference>
<dbReference type="PANTHER" id="PTHR43649:SF33">
    <property type="entry name" value="POLYGALACTURONAN_RHAMNOGALACTURONAN-BINDING PROTEIN YTCQ"/>
    <property type="match status" value="1"/>
</dbReference>
<dbReference type="InterPro" id="IPR006059">
    <property type="entry name" value="SBP"/>
</dbReference>
<keyword evidence="2" id="KW-0732">Signal</keyword>
<keyword evidence="3" id="KW-0472">Membrane</keyword>
<evidence type="ECO:0000256" key="4">
    <source>
        <dbReference type="ARBA" id="ARBA00023139"/>
    </source>
</evidence>
<evidence type="ECO:0000313" key="7">
    <source>
        <dbReference type="EMBL" id="GAG83211.1"/>
    </source>
</evidence>
<dbReference type="Gene3D" id="3.40.190.10">
    <property type="entry name" value="Periplasmic binding protein-like II"/>
    <property type="match status" value="2"/>
</dbReference>
<evidence type="ECO:0000256" key="6">
    <source>
        <dbReference type="SAM" id="MobiDB-lite"/>
    </source>
</evidence>
<evidence type="ECO:0000256" key="5">
    <source>
        <dbReference type="ARBA" id="ARBA00023288"/>
    </source>
</evidence>
<dbReference type="SUPFAM" id="SSF53850">
    <property type="entry name" value="Periplasmic binding protein-like II"/>
    <property type="match status" value="1"/>
</dbReference>
<name>X1CG46_9ZZZZ</name>
<dbReference type="PANTHER" id="PTHR43649">
    <property type="entry name" value="ARABINOSE-BINDING PROTEIN-RELATED"/>
    <property type="match status" value="1"/>
</dbReference>
<comment type="caution">
    <text evidence="7">The sequence shown here is derived from an EMBL/GenBank/DDBJ whole genome shotgun (WGS) entry which is preliminary data.</text>
</comment>
<evidence type="ECO:0000256" key="2">
    <source>
        <dbReference type="ARBA" id="ARBA00022729"/>
    </source>
</evidence>
<proteinExistence type="predicted"/>
<keyword evidence="5" id="KW-0449">Lipoprotein</keyword>
<feature type="region of interest" description="Disordered" evidence="6">
    <location>
        <begin position="31"/>
        <end position="50"/>
    </location>
</feature>
<keyword evidence="4" id="KW-0564">Palmitate</keyword>
<evidence type="ECO:0000256" key="3">
    <source>
        <dbReference type="ARBA" id="ARBA00023136"/>
    </source>
</evidence>
<dbReference type="InterPro" id="IPR050490">
    <property type="entry name" value="Bact_solute-bd_prot1"/>
</dbReference>
<gene>
    <name evidence="7" type="ORF">S01H4_21876</name>
</gene>
<sequence>MKRIISCILAVIFAVSMVFLGIGCKEEAAPVEEEAAPVEEEAAPVEEEAEEPVVEEKKYEGVELKIMVHAGSSGERPIYEFAEEFYDKTGAKISIETVAWENIMPKLMASIEAGERGYDIYYTNPEFSYTHWPSLLPLNPYIEKYNYDTSDWFEAAIKYGEGVGDVPDTRYTIPASMVVAPVFYNTEKIPEYPTTWEGYEEVLAENTNPPEEYGLAVAGVPVQTVRQFYARFWSLGDPLLTPDWKPLINNENGVRALEMLKNTIDNFTPPGVLGWDNPDAGAAFANGLCATYEGWTGNVLTFLEDPAENKIGDNWAVAMYPEGGTGNMTDNSF</sequence>
<organism evidence="7">
    <name type="scientific">marine sediment metagenome</name>
    <dbReference type="NCBI Taxonomy" id="412755"/>
    <lineage>
        <taxon>unclassified sequences</taxon>
        <taxon>metagenomes</taxon>
        <taxon>ecological metagenomes</taxon>
    </lineage>
</organism>
<dbReference type="AlphaFoldDB" id="X1CG46"/>
<feature type="non-terminal residue" evidence="7">
    <location>
        <position position="333"/>
    </location>
</feature>
<reference evidence="7" key="1">
    <citation type="journal article" date="2014" name="Front. Microbiol.">
        <title>High frequency of phylogenetically diverse reductive dehalogenase-homologous genes in deep subseafloor sedimentary metagenomes.</title>
        <authorList>
            <person name="Kawai M."/>
            <person name="Futagami T."/>
            <person name="Toyoda A."/>
            <person name="Takaki Y."/>
            <person name="Nishi S."/>
            <person name="Hori S."/>
            <person name="Arai W."/>
            <person name="Tsubouchi T."/>
            <person name="Morono Y."/>
            <person name="Uchiyama I."/>
            <person name="Ito T."/>
            <person name="Fujiyama A."/>
            <person name="Inagaki F."/>
            <person name="Takami H."/>
        </authorList>
    </citation>
    <scope>NUCLEOTIDE SEQUENCE</scope>
    <source>
        <strain evidence="7">Expedition CK06-06</strain>
    </source>
</reference>
<dbReference type="Pfam" id="PF01547">
    <property type="entry name" value="SBP_bac_1"/>
    <property type="match status" value="1"/>
</dbReference>
<accession>X1CG46</accession>
<evidence type="ECO:0008006" key="8">
    <source>
        <dbReference type="Google" id="ProtNLM"/>
    </source>
</evidence>
<dbReference type="EMBL" id="BART01009958">
    <property type="protein sequence ID" value="GAG83211.1"/>
    <property type="molecule type" value="Genomic_DNA"/>
</dbReference>
<keyword evidence="1" id="KW-1003">Cell membrane</keyword>
<evidence type="ECO:0000256" key="1">
    <source>
        <dbReference type="ARBA" id="ARBA00022475"/>
    </source>
</evidence>
<protein>
    <recommendedName>
        <fullName evidence="8">Extracellular solute-binding protein</fullName>
    </recommendedName>
</protein>